<dbReference type="EMBL" id="UZAL01028377">
    <property type="protein sequence ID" value="VDP40764.1"/>
    <property type="molecule type" value="Genomic_DNA"/>
</dbReference>
<reference evidence="1 2" key="1">
    <citation type="submission" date="2018-11" db="EMBL/GenBank/DDBJ databases">
        <authorList>
            <consortium name="Pathogen Informatics"/>
        </authorList>
    </citation>
    <scope>NUCLEOTIDE SEQUENCE [LARGE SCALE GENOMIC DNA]</scope>
    <source>
        <strain>Denwood</strain>
        <strain evidence="2">Zambia</strain>
    </source>
</reference>
<dbReference type="Proteomes" id="UP000269396">
    <property type="component" value="Unassembled WGS sequence"/>
</dbReference>
<dbReference type="AlphaFoldDB" id="A0A183NZX3"/>
<proteinExistence type="predicted"/>
<organism evidence="1 2">
    <name type="scientific">Schistosoma mattheei</name>
    <dbReference type="NCBI Taxonomy" id="31246"/>
    <lineage>
        <taxon>Eukaryota</taxon>
        <taxon>Metazoa</taxon>
        <taxon>Spiralia</taxon>
        <taxon>Lophotrochozoa</taxon>
        <taxon>Platyhelminthes</taxon>
        <taxon>Trematoda</taxon>
        <taxon>Digenea</taxon>
        <taxon>Strigeidida</taxon>
        <taxon>Schistosomatoidea</taxon>
        <taxon>Schistosomatidae</taxon>
        <taxon>Schistosoma</taxon>
    </lineage>
</organism>
<protein>
    <submittedName>
        <fullName evidence="1">Uncharacterized protein</fullName>
    </submittedName>
</protein>
<evidence type="ECO:0000313" key="1">
    <source>
        <dbReference type="EMBL" id="VDP40764.1"/>
    </source>
</evidence>
<name>A0A183NZX3_9TREM</name>
<keyword evidence="2" id="KW-1185">Reference proteome</keyword>
<gene>
    <name evidence="1" type="ORF">SMTD_LOCUS7659</name>
</gene>
<sequence length="63" mass="6634">MCSLAFLFSASLQDSKLGITSNATLALPILAFTSAPNPPCSLMILPRYVKDSTSSRVSLSSVI</sequence>
<evidence type="ECO:0000313" key="2">
    <source>
        <dbReference type="Proteomes" id="UP000269396"/>
    </source>
</evidence>
<accession>A0A183NZX3</accession>